<organism evidence="1 2">
    <name type="scientific">Steroidobacter gossypii</name>
    <dbReference type="NCBI Taxonomy" id="2805490"/>
    <lineage>
        <taxon>Bacteria</taxon>
        <taxon>Pseudomonadati</taxon>
        <taxon>Pseudomonadota</taxon>
        <taxon>Gammaproteobacteria</taxon>
        <taxon>Steroidobacterales</taxon>
        <taxon>Steroidobacteraceae</taxon>
        <taxon>Steroidobacter</taxon>
    </lineage>
</organism>
<accession>A0ABS1X1M8</accession>
<sequence>MPALDSQLSENYKQLASPHMYKDLYTKLSAACGYITVWEAGERVSQGTGFCFRADGQIITAAHVVTGRFPIRESDYTGPDTKILVKLVGQATAEYRVGFCGLTIQVPGFQAPVQIDLALLIPRVPPERPLSFIPASTTPPQLGEEVFCAGYSDELDTAFGVERMLDRGASGAAEFLTAMTQGYAADMTGPLIKRAVVGNSRRVIAESTSTNIRIECDLIYVDNGMHSGASGGPVVNGQGDAVAVIAQRPMTTVSSKEYPGLRVPSGSTFALSLQPVEFICRRFG</sequence>
<dbReference type="PANTHER" id="PTHR43019:SF23">
    <property type="entry name" value="PROTEASE DO-LIKE 5, CHLOROPLASTIC"/>
    <property type="match status" value="1"/>
</dbReference>
<protein>
    <submittedName>
        <fullName evidence="1">Trypsin-like peptidase domain-containing protein</fullName>
    </submittedName>
</protein>
<reference evidence="1 2" key="1">
    <citation type="journal article" date="2021" name="Int. J. Syst. Evol. Microbiol.">
        <title>Steroidobacter gossypii sp. nov., isolated from soil of cotton cropping field.</title>
        <authorList>
            <person name="Huang R."/>
            <person name="Yang S."/>
            <person name="Zhen C."/>
            <person name="Liu W."/>
        </authorList>
    </citation>
    <scope>NUCLEOTIDE SEQUENCE [LARGE SCALE GENOMIC DNA]</scope>
    <source>
        <strain evidence="1 2">S1-65</strain>
    </source>
</reference>
<name>A0ABS1X1M8_9GAMM</name>
<evidence type="ECO:0000313" key="2">
    <source>
        <dbReference type="Proteomes" id="UP000661077"/>
    </source>
</evidence>
<dbReference type="SUPFAM" id="SSF50494">
    <property type="entry name" value="Trypsin-like serine proteases"/>
    <property type="match status" value="1"/>
</dbReference>
<dbReference type="Proteomes" id="UP000661077">
    <property type="component" value="Unassembled WGS sequence"/>
</dbReference>
<dbReference type="EMBL" id="JAEVLS010000005">
    <property type="protein sequence ID" value="MBM0107128.1"/>
    <property type="molecule type" value="Genomic_DNA"/>
</dbReference>
<dbReference type="InterPro" id="IPR043504">
    <property type="entry name" value="Peptidase_S1_PA_chymotrypsin"/>
</dbReference>
<comment type="caution">
    <text evidence="1">The sequence shown here is derived from an EMBL/GenBank/DDBJ whole genome shotgun (WGS) entry which is preliminary data.</text>
</comment>
<dbReference type="Pfam" id="PF13365">
    <property type="entry name" value="Trypsin_2"/>
    <property type="match status" value="1"/>
</dbReference>
<gene>
    <name evidence="1" type="ORF">JM946_20525</name>
</gene>
<keyword evidence="2" id="KW-1185">Reference proteome</keyword>
<dbReference type="InterPro" id="IPR009003">
    <property type="entry name" value="Peptidase_S1_PA"/>
</dbReference>
<dbReference type="RefSeq" id="WP_203169250.1">
    <property type="nucleotide sequence ID" value="NZ_JAEVLS010000005.1"/>
</dbReference>
<dbReference type="Gene3D" id="2.40.10.10">
    <property type="entry name" value="Trypsin-like serine proteases"/>
    <property type="match status" value="2"/>
</dbReference>
<proteinExistence type="predicted"/>
<evidence type="ECO:0000313" key="1">
    <source>
        <dbReference type="EMBL" id="MBM0107128.1"/>
    </source>
</evidence>
<dbReference type="PANTHER" id="PTHR43019">
    <property type="entry name" value="SERINE ENDOPROTEASE DEGS"/>
    <property type="match status" value="1"/>
</dbReference>